<dbReference type="GO" id="GO:0032267">
    <property type="term" value="F:tRNA(Ile)-lysidine synthase activity"/>
    <property type="evidence" value="ECO:0007669"/>
    <property type="project" value="UniProtKB-EC"/>
</dbReference>
<keyword evidence="3 8" id="KW-0436">Ligase</keyword>
<keyword evidence="6 8" id="KW-0067">ATP-binding</keyword>
<dbReference type="GO" id="GO:0005737">
    <property type="term" value="C:cytoplasm"/>
    <property type="evidence" value="ECO:0007669"/>
    <property type="project" value="UniProtKB-SubCell"/>
</dbReference>
<dbReference type="Gene3D" id="3.40.50.620">
    <property type="entry name" value="HUPs"/>
    <property type="match status" value="1"/>
</dbReference>
<evidence type="ECO:0000256" key="8">
    <source>
        <dbReference type="HAMAP-Rule" id="MF_01161"/>
    </source>
</evidence>
<evidence type="ECO:0000256" key="7">
    <source>
        <dbReference type="ARBA" id="ARBA00048539"/>
    </source>
</evidence>
<evidence type="ECO:0000256" key="2">
    <source>
        <dbReference type="ARBA" id="ARBA00022490"/>
    </source>
</evidence>
<evidence type="ECO:0000313" key="11">
    <source>
        <dbReference type="Proteomes" id="UP000229740"/>
    </source>
</evidence>
<dbReference type="GO" id="GO:0005524">
    <property type="term" value="F:ATP binding"/>
    <property type="evidence" value="ECO:0007669"/>
    <property type="project" value="UniProtKB-UniRule"/>
</dbReference>
<dbReference type="NCBIfam" id="TIGR02433">
    <property type="entry name" value="lysidine_TilS_C"/>
    <property type="match status" value="1"/>
</dbReference>
<dbReference type="GO" id="GO:0006400">
    <property type="term" value="P:tRNA modification"/>
    <property type="evidence" value="ECO:0007669"/>
    <property type="project" value="UniProtKB-UniRule"/>
</dbReference>
<evidence type="ECO:0000259" key="9">
    <source>
        <dbReference type="SMART" id="SM00977"/>
    </source>
</evidence>
<dbReference type="Gene3D" id="3.30.465.60">
    <property type="match status" value="1"/>
</dbReference>
<evidence type="ECO:0000256" key="1">
    <source>
        <dbReference type="ARBA" id="ARBA00004496"/>
    </source>
</evidence>
<name>A0A2G6ED52_9BACT</name>
<dbReference type="InterPro" id="IPR011063">
    <property type="entry name" value="TilS/TtcA_N"/>
</dbReference>
<protein>
    <recommendedName>
        <fullName evidence="8">tRNA(Ile)-lysidine synthase</fullName>
        <ecNumber evidence="8">6.3.4.19</ecNumber>
    </recommendedName>
    <alternativeName>
        <fullName evidence="8">tRNA(Ile)-2-lysyl-cytidine synthase</fullName>
    </alternativeName>
    <alternativeName>
        <fullName evidence="8">tRNA(Ile)-lysidine synthetase</fullName>
    </alternativeName>
</protein>
<dbReference type="InterPro" id="IPR012094">
    <property type="entry name" value="tRNA_Ile_lys_synt"/>
</dbReference>
<keyword evidence="2 8" id="KW-0963">Cytoplasm</keyword>
<dbReference type="InterPro" id="IPR012796">
    <property type="entry name" value="Lysidine-tRNA-synth_C"/>
</dbReference>
<proteinExistence type="inferred from homology"/>
<evidence type="ECO:0000256" key="3">
    <source>
        <dbReference type="ARBA" id="ARBA00022598"/>
    </source>
</evidence>
<evidence type="ECO:0000256" key="6">
    <source>
        <dbReference type="ARBA" id="ARBA00022840"/>
    </source>
</evidence>
<dbReference type="Pfam" id="PF01171">
    <property type="entry name" value="ATP_bind_3"/>
    <property type="match status" value="1"/>
</dbReference>
<dbReference type="PANTHER" id="PTHR43033:SF1">
    <property type="entry name" value="TRNA(ILE)-LYSIDINE SYNTHASE-RELATED"/>
    <property type="match status" value="1"/>
</dbReference>
<gene>
    <name evidence="8 10" type="primary">tilS</name>
    <name evidence="10" type="ORF">CSB45_00725</name>
</gene>
<comment type="catalytic activity">
    <reaction evidence="7 8">
        <text>cytidine(34) in tRNA(Ile2) + L-lysine + ATP = lysidine(34) in tRNA(Ile2) + AMP + diphosphate + H(+)</text>
        <dbReference type="Rhea" id="RHEA:43744"/>
        <dbReference type="Rhea" id="RHEA-COMP:10625"/>
        <dbReference type="Rhea" id="RHEA-COMP:10670"/>
        <dbReference type="ChEBI" id="CHEBI:15378"/>
        <dbReference type="ChEBI" id="CHEBI:30616"/>
        <dbReference type="ChEBI" id="CHEBI:32551"/>
        <dbReference type="ChEBI" id="CHEBI:33019"/>
        <dbReference type="ChEBI" id="CHEBI:82748"/>
        <dbReference type="ChEBI" id="CHEBI:83665"/>
        <dbReference type="ChEBI" id="CHEBI:456215"/>
        <dbReference type="EC" id="6.3.4.19"/>
    </reaction>
</comment>
<dbReference type="NCBIfam" id="TIGR02432">
    <property type="entry name" value="lysidine_TilS_N"/>
    <property type="match status" value="1"/>
</dbReference>
<dbReference type="SMART" id="SM00977">
    <property type="entry name" value="TilS_C"/>
    <property type="match status" value="1"/>
</dbReference>
<dbReference type="HAMAP" id="MF_01161">
    <property type="entry name" value="tRNA_Ile_lys_synt"/>
    <property type="match status" value="1"/>
</dbReference>
<comment type="domain">
    <text evidence="8">The N-terminal region contains the highly conserved SGGXDS motif, predicted to be a P-loop motif involved in ATP binding.</text>
</comment>
<dbReference type="InterPro" id="IPR014729">
    <property type="entry name" value="Rossmann-like_a/b/a_fold"/>
</dbReference>
<dbReference type="PANTHER" id="PTHR43033">
    <property type="entry name" value="TRNA(ILE)-LYSIDINE SYNTHASE-RELATED"/>
    <property type="match status" value="1"/>
</dbReference>
<evidence type="ECO:0000256" key="4">
    <source>
        <dbReference type="ARBA" id="ARBA00022694"/>
    </source>
</evidence>
<dbReference type="EC" id="6.3.4.19" evidence="8"/>
<comment type="similarity">
    <text evidence="8">Belongs to the tRNA(Ile)-lysidine synthase family.</text>
</comment>
<reference evidence="10 11" key="1">
    <citation type="submission" date="2017-10" db="EMBL/GenBank/DDBJ databases">
        <title>Novel microbial diversity and functional potential in the marine mammal oral microbiome.</title>
        <authorList>
            <person name="Dudek N.K."/>
            <person name="Sun C.L."/>
            <person name="Burstein D."/>
            <person name="Kantor R.S."/>
            <person name="Aliaga Goltsman D.S."/>
            <person name="Bik E.M."/>
            <person name="Thomas B.C."/>
            <person name="Banfield J.F."/>
            <person name="Relman D.A."/>
        </authorList>
    </citation>
    <scope>NUCLEOTIDE SEQUENCE [LARGE SCALE GENOMIC DNA]</scope>
    <source>
        <strain evidence="10">DOLZORAL124_49_17</strain>
    </source>
</reference>
<dbReference type="SUPFAM" id="SSF82829">
    <property type="entry name" value="MesJ substrate recognition domain-like"/>
    <property type="match status" value="1"/>
</dbReference>
<dbReference type="CDD" id="cd01992">
    <property type="entry name" value="TilS_N"/>
    <property type="match status" value="1"/>
</dbReference>
<dbReference type="SUPFAM" id="SSF52402">
    <property type="entry name" value="Adenine nucleotide alpha hydrolases-like"/>
    <property type="match status" value="1"/>
</dbReference>
<comment type="subcellular location">
    <subcellularLocation>
        <location evidence="1 8">Cytoplasm</location>
    </subcellularLocation>
</comment>
<dbReference type="SUPFAM" id="SSF56037">
    <property type="entry name" value="PheT/TilS domain"/>
    <property type="match status" value="1"/>
</dbReference>
<keyword evidence="4 8" id="KW-0819">tRNA processing</keyword>
<feature type="binding site" evidence="8">
    <location>
        <begin position="38"/>
        <end position="43"/>
    </location>
    <ligand>
        <name>ATP</name>
        <dbReference type="ChEBI" id="CHEBI:30616"/>
    </ligand>
</feature>
<sequence>MLSCFMPNEVTRLHQQVFSYIRQYRMLNAGECVLVAVSGGRDSVLLLHVLLFLQERLEITLHVVHVNHQFRGAEAERDAEFVRSLAGKLGVGCTIESVDVPAFMRETKLSPQDAARQCRYRLFYTIAEQIRAEKIATAHHADDQAETVLMGLIRGVGVRGLGGIRPVVDGRIIRPLLSCTRKQIERVAQLCRFSAVTDSSNLSRKYLRNAVRLDLLPFLRQHFTPAIQKRLTNYAHIFQEDASFIEKIARKRYAQICRIQKEQVDFELTVFREEDATIQRELLYKAFSELCGQRYRLEIVHVRAVIALFSRQEGEKILMLPNGVIACRTYSHGCLKKAQRTGTACPDADQVSIALNVPGTTRYGGLLLETDVITVHEMEWHDLLLGQSPYCQYFDYEQLCFPLRLRFRQPGDKFQALGMKGKKRLKEFFIDRKVPRHKRHIIPILADRAGIVWVAGYSIDERVKLRVGTNTILRCHLQQDTS</sequence>
<organism evidence="10 11">
    <name type="scientific">candidate division KSB3 bacterium</name>
    <dbReference type="NCBI Taxonomy" id="2044937"/>
    <lineage>
        <taxon>Bacteria</taxon>
        <taxon>candidate division KSB3</taxon>
    </lineage>
</organism>
<evidence type="ECO:0000313" key="10">
    <source>
        <dbReference type="EMBL" id="PID60046.1"/>
    </source>
</evidence>
<evidence type="ECO:0000256" key="5">
    <source>
        <dbReference type="ARBA" id="ARBA00022741"/>
    </source>
</evidence>
<comment type="function">
    <text evidence="8">Ligates lysine onto the cytidine present at position 34 of the AUA codon-specific tRNA(Ile) that contains the anticodon CAU, in an ATP-dependent manner. Cytidine is converted to lysidine, thus changing the amino acid specificity of the tRNA from methionine to isoleucine.</text>
</comment>
<dbReference type="Proteomes" id="UP000229740">
    <property type="component" value="Unassembled WGS sequence"/>
</dbReference>
<keyword evidence="5 8" id="KW-0547">Nucleotide-binding</keyword>
<dbReference type="EMBL" id="PDPS01000010">
    <property type="protein sequence ID" value="PID60046.1"/>
    <property type="molecule type" value="Genomic_DNA"/>
</dbReference>
<dbReference type="AlphaFoldDB" id="A0A2G6ED52"/>
<dbReference type="InterPro" id="IPR012795">
    <property type="entry name" value="tRNA_Ile_lys_synt_N"/>
</dbReference>
<feature type="domain" description="Lysidine-tRNA(Ile) synthetase C-terminal" evidence="9">
    <location>
        <begin position="403"/>
        <end position="475"/>
    </location>
</feature>
<dbReference type="Pfam" id="PF11734">
    <property type="entry name" value="TilS_C"/>
    <property type="match status" value="1"/>
</dbReference>
<comment type="caution">
    <text evidence="10">The sequence shown here is derived from an EMBL/GenBank/DDBJ whole genome shotgun (WGS) entry which is preliminary data.</text>
</comment>
<accession>A0A2G6ED52</accession>